<reference evidence="2 3" key="1">
    <citation type="submission" date="2024-04" db="EMBL/GenBank/DDBJ databases">
        <title>Luteolibacter sp. isolated from soil.</title>
        <authorList>
            <person name="An J."/>
        </authorList>
    </citation>
    <scope>NUCLEOTIDE SEQUENCE [LARGE SCALE GENOMIC DNA]</scope>
    <source>
        <strain evidence="2 3">Y139</strain>
    </source>
</reference>
<sequence>MKQPLPAGVLVMAIVGISAYAITALIAEANMWTGTIARTPMEAIWKSIALIKTERRVPDDITRGLALAGSQKPDEDRSPVEVPVLHRPADAEIRWTEPWTEKRKETFPGYPTRGAIFPGYPAGGETRADF</sequence>
<comment type="caution">
    <text evidence="2">The sequence shown here is derived from an EMBL/GenBank/DDBJ whole genome shotgun (WGS) entry which is preliminary data.</text>
</comment>
<proteinExistence type="predicted"/>
<name>A0ABU9AP62_9BACT</name>
<keyword evidence="1" id="KW-1133">Transmembrane helix</keyword>
<feature type="transmembrane region" description="Helical" evidence="1">
    <location>
        <begin position="6"/>
        <end position="27"/>
    </location>
</feature>
<evidence type="ECO:0000313" key="2">
    <source>
        <dbReference type="EMBL" id="MEK7949145.1"/>
    </source>
</evidence>
<organism evidence="2 3">
    <name type="scientific">Luteolibacter soli</name>
    <dbReference type="NCBI Taxonomy" id="3135280"/>
    <lineage>
        <taxon>Bacteria</taxon>
        <taxon>Pseudomonadati</taxon>
        <taxon>Verrucomicrobiota</taxon>
        <taxon>Verrucomicrobiia</taxon>
        <taxon>Verrucomicrobiales</taxon>
        <taxon>Verrucomicrobiaceae</taxon>
        <taxon>Luteolibacter</taxon>
    </lineage>
</organism>
<dbReference type="Proteomes" id="UP001371305">
    <property type="component" value="Unassembled WGS sequence"/>
</dbReference>
<dbReference type="RefSeq" id="WP_341402567.1">
    <property type="nucleotide sequence ID" value="NZ_JBBUKT010000001.1"/>
</dbReference>
<dbReference type="EMBL" id="JBBUKT010000001">
    <property type="protein sequence ID" value="MEK7949145.1"/>
    <property type="molecule type" value="Genomic_DNA"/>
</dbReference>
<gene>
    <name evidence="2" type="ORF">WKV53_01485</name>
</gene>
<evidence type="ECO:0000313" key="3">
    <source>
        <dbReference type="Proteomes" id="UP001371305"/>
    </source>
</evidence>
<keyword evidence="1" id="KW-0472">Membrane</keyword>
<accession>A0ABU9AP62</accession>
<keyword evidence="3" id="KW-1185">Reference proteome</keyword>
<evidence type="ECO:0000256" key="1">
    <source>
        <dbReference type="SAM" id="Phobius"/>
    </source>
</evidence>
<keyword evidence="1" id="KW-0812">Transmembrane</keyword>
<protein>
    <submittedName>
        <fullName evidence="2">Uncharacterized protein</fullName>
    </submittedName>
</protein>